<protein>
    <submittedName>
        <fullName evidence="2">Isocitrate lyase/phosphoenolpyruvate mutase family protein</fullName>
    </submittedName>
</protein>
<dbReference type="RefSeq" id="WP_387405059.1">
    <property type="nucleotide sequence ID" value="NZ_JBIAQY010000008.1"/>
</dbReference>
<sequence>MQRIRNRTFRAVLAEGRAVRAAGVHDALGAMLAEQAGFAAVWASGLGISASRCVPDASLLTMTEYLQAAVQMQRQVSIPVVADCDSGFGNNLNITHMVHEYEAAGITAVCVEDKQYPKRNSFAPGNQDLVDTAAFADKIAIAKRAQSDEDFFVIARTEALISGLGVDEALNRGYAYAAAGADAMLVHSKQPTSAEVHAFLEQWDGRVPVVVVPTTYPDWHFDDAVKAGASMVIYANQGLRATIEALRTTFDSIITHGSSADLEVDLASVNDVFELQRLRQWLELER</sequence>
<accession>A0ABW6S3Q5</accession>
<evidence type="ECO:0000313" key="3">
    <source>
        <dbReference type="Proteomes" id="UP001601992"/>
    </source>
</evidence>
<dbReference type="CDD" id="cd00377">
    <property type="entry name" value="ICL_PEPM"/>
    <property type="match status" value="1"/>
</dbReference>
<dbReference type="PANTHER" id="PTHR42905:SF7">
    <property type="entry name" value="PHOSPHOENOLPYRUVATE PHOSPHOMUTASE"/>
    <property type="match status" value="1"/>
</dbReference>
<dbReference type="Pfam" id="PF13714">
    <property type="entry name" value="PEP_mutase"/>
    <property type="match status" value="1"/>
</dbReference>
<organism evidence="2 3">
    <name type="scientific">Nocardia jiangxiensis</name>
    <dbReference type="NCBI Taxonomy" id="282685"/>
    <lineage>
        <taxon>Bacteria</taxon>
        <taxon>Bacillati</taxon>
        <taxon>Actinomycetota</taxon>
        <taxon>Actinomycetes</taxon>
        <taxon>Mycobacteriales</taxon>
        <taxon>Nocardiaceae</taxon>
        <taxon>Nocardia</taxon>
    </lineage>
</organism>
<comment type="caution">
    <text evidence="2">The sequence shown here is derived from an EMBL/GenBank/DDBJ whole genome shotgun (WGS) entry which is preliminary data.</text>
</comment>
<dbReference type="PANTHER" id="PTHR42905">
    <property type="entry name" value="PHOSPHOENOLPYRUVATE CARBOXYLASE"/>
    <property type="match status" value="1"/>
</dbReference>
<evidence type="ECO:0000256" key="1">
    <source>
        <dbReference type="ARBA" id="ARBA00038455"/>
    </source>
</evidence>
<dbReference type="InterPro" id="IPR039556">
    <property type="entry name" value="ICL/PEPM"/>
</dbReference>
<evidence type="ECO:0000313" key="2">
    <source>
        <dbReference type="EMBL" id="MFF3570926.1"/>
    </source>
</evidence>
<dbReference type="GO" id="GO:0016829">
    <property type="term" value="F:lyase activity"/>
    <property type="evidence" value="ECO:0007669"/>
    <property type="project" value="UniProtKB-KW"/>
</dbReference>
<dbReference type="InterPro" id="IPR040442">
    <property type="entry name" value="Pyrv_kinase-like_dom_sf"/>
</dbReference>
<comment type="similarity">
    <text evidence="1">Belongs to the isocitrate lyase/PEP mutase superfamily. PEP mutase family.</text>
</comment>
<keyword evidence="3" id="KW-1185">Reference proteome</keyword>
<name>A0ABW6S3Q5_9NOCA</name>
<dbReference type="EMBL" id="JBIAQY010000008">
    <property type="protein sequence ID" value="MFF3570926.1"/>
    <property type="molecule type" value="Genomic_DNA"/>
</dbReference>
<proteinExistence type="inferred from homology"/>
<dbReference type="Proteomes" id="UP001601992">
    <property type="component" value="Unassembled WGS sequence"/>
</dbReference>
<dbReference type="InterPro" id="IPR015813">
    <property type="entry name" value="Pyrv/PenolPyrv_kinase-like_dom"/>
</dbReference>
<dbReference type="Gene3D" id="3.20.20.60">
    <property type="entry name" value="Phosphoenolpyruvate-binding domains"/>
    <property type="match status" value="1"/>
</dbReference>
<gene>
    <name evidence="2" type="ORF">ACFYXQ_24380</name>
</gene>
<keyword evidence="2" id="KW-0456">Lyase</keyword>
<reference evidence="2 3" key="1">
    <citation type="submission" date="2024-10" db="EMBL/GenBank/DDBJ databases">
        <title>The Natural Products Discovery Center: Release of the First 8490 Sequenced Strains for Exploring Actinobacteria Biosynthetic Diversity.</title>
        <authorList>
            <person name="Kalkreuter E."/>
            <person name="Kautsar S.A."/>
            <person name="Yang D."/>
            <person name="Bader C.D."/>
            <person name="Teijaro C.N."/>
            <person name="Fluegel L."/>
            <person name="Davis C.M."/>
            <person name="Simpson J.R."/>
            <person name="Lauterbach L."/>
            <person name="Steele A.D."/>
            <person name="Gui C."/>
            <person name="Meng S."/>
            <person name="Li G."/>
            <person name="Viehrig K."/>
            <person name="Ye F."/>
            <person name="Su P."/>
            <person name="Kiefer A.F."/>
            <person name="Nichols A."/>
            <person name="Cepeda A.J."/>
            <person name="Yan W."/>
            <person name="Fan B."/>
            <person name="Jiang Y."/>
            <person name="Adhikari A."/>
            <person name="Zheng C.-J."/>
            <person name="Schuster L."/>
            <person name="Cowan T.M."/>
            <person name="Smanski M.J."/>
            <person name="Chevrette M.G."/>
            <person name="De Carvalho L.P.S."/>
            <person name="Shen B."/>
        </authorList>
    </citation>
    <scope>NUCLEOTIDE SEQUENCE [LARGE SCALE GENOMIC DNA]</scope>
    <source>
        <strain evidence="2 3">NPDC002593</strain>
    </source>
</reference>
<dbReference type="SUPFAM" id="SSF51621">
    <property type="entry name" value="Phosphoenolpyruvate/pyruvate domain"/>
    <property type="match status" value="1"/>
</dbReference>